<evidence type="ECO:0000259" key="6">
    <source>
        <dbReference type="Pfam" id="PF13860"/>
    </source>
</evidence>
<evidence type="ECO:0000256" key="5">
    <source>
        <dbReference type="RuleBase" id="RU362076"/>
    </source>
</evidence>
<evidence type="ECO:0000256" key="1">
    <source>
        <dbReference type="ARBA" id="ARBA00010577"/>
    </source>
</evidence>
<gene>
    <name evidence="7" type="ORF">ID47_09165</name>
</gene>
<protein>
    <recommendedName>
        <fullName evidence="2 5">Basal-body rod modification protein FlgD</fullName>
    </recommendedName>
</protein>
<dbReference type="Pfam" id="PF03963">
    <property type="entry name" value="FlgD"/>
    <property type="match status" value="1"/>
</dbReference>
<dbReference type="HOGENOM" id="CLU_047535_0_1_5"/>
<evidence type="ECO:0000313" key="8">
    <source>
        <dbReference type="Proteomes" id="UP000028926"/>
    </source>
</evidence>
<dbReference type="Pfam" id="PF13860">
    <property type="entry name" value="FlgD_ig"/>
    <property type="match status" value="1"/>
</dbReference>
<evidence type="ECO:0000256" key="2">
    <source>
        <dbReference type="ARBA" id="ARBA00016013"/>
    </source>
</evidence>
<feature type="domain" description="FlgD/Vpr Ig-like" evidence="6">
    <location>
        <begin position="122"/>
        <end position="195"/>
    </location>
</feature>
<accession>A0A077AUL3</accession>
<dbReference type="EMBL" id="CP008941">
    <property type="protein sequence ID" value="AIK96867.1"/>
    <property type="molecule type" value="Genomic_DNA"/>
</dbReference>
<evidence type="ECO:0000313" key="7">
    <source>
        <dbReference type="EMBL" id="AIK96867.1"/>
    </source>
</evidence>
<comment type="similarity">
    <text evidence="1 5">Belongs to the FlgD family.</text>
</comment>
<dbReference type="Gene3D" id="2.30.30.910">
    <property type="match status" value="1"/>
</dbReference>
<dbReference type="InterPro" id="IPR025965">
    <property type="entry name" value="FlgD/Vpr_Ig-like"/>
</dbReference>
<dbReference type="Proteomes" id="UP000028926">
    <property type="component" value="Chromosome"/>
</dbReference>
<organism evidence="7 8">
    <name type="scientific">Candidatus Odyssella acanthamoebae</name>
    <dbReference type="NCBI Taxonomy" id="91604"/>
    <lineage>
        <taxon>Bacteria</taxon>
        <taxon>Pseudomonadati</taxon>
        <taxon>Pseudomonadota</taxon>
        <taxon>Alphaproteobacteria</taxon>
        <taxon>Holosporales</taxon>
        <taxon>Candidatus Paracaedibacteraceae</taxon>
        <taxon>Candidatus Odyssella</taxon>
    </lineage>
</organism>
<dbReference type="eggNOG" id="COG1843">
    <property type="taxonomic scope" value="Bacteria"/>
</dbReference>
<reference evidence="7 8" key="1">
    <citation type="submission" date="2014-07" db="EMBL/GenBank/DDBJ databases">
        <title>Comparative genomic insights into amoeba endosymbionts belonging to the families of Holosporaceae and Candidatus Midichloriaceae within Rickettsiales.</title>
        <authorList>
            <person name="Wang Z."/>
            <person name="Wu M."/>
        </authorList>
    </citation>
    <scope>NUCLEOTIDE SEQUENCE [LARGE SCALE GENOMIC DNA]</scope>
    <source>
        <strain evidence="7">PRA3</strain>
    </source>
</reference>
<dbReference type="KEGG" id="paca:ID47_09165"/>
<name>A0A077AUL3_9PROT</name>
<dbReference type="RefSeq" id="WP_038465634.1">
    <property type="nucleotide sequence ID" value="NZ_CP008941.1"/>
</dbReference>
<evidence type="ECO:0000256" key="4">
    <source>
        <dbReference type="ARBA" id="ARBA00024746"/>
    </source>
</evidence>
<proteinExistence type="inferred from homology"/>
<evidence type="ECO:0000256" key="3">
    <source>
        <dbReference type="ARBA" id="ARBA00022795"/>
    </source>
</evidence>
<dbReference type="AlphaFoldDB" id="A0A077AUL3"/>
<sequence length="292" mass="32998">MVTAANVPLIPSGMGRTEAELKSKTAAKEVTKDRSVLTKMLDKSRDEQYNVFMKMFLAQVKNQNPDNPMSTHEMTQSVMSFFSAAEQAQTNKLLKQGNDMRMKEQMATAKSYLNKDIVYEGNVVRFEGDAEEIQLMMPAEVKEAELVILDANQKQVKTIPLSIEPGKQTKTWDGTSDANAETKVAPGIYYTLVRAHNIREKNMEIPTILKGRVRQISYQEENGEFLLLVKDDIGVEVDDLISVRKPVSEEFVGLRKNMQEQIRQYEELTNILKGQFQSDASSFANSIPEYIG</sequence>
<dbReference type="STRING" id="91604.ID47_09165"/>
<dbReference type="OrthoDB" id="9785233at2"/>
<dbReference type="GO" id="GO:0044781">
    <property type="term" value="P:bacterial-type flagellum organization"/>
    <property type="evidence" value="ECO:0007669"/>
    <property type="project" value="UniProtKB-UniRule"/>
</dbReference>
<keyword evidence="3 5" id="KW-1005">Bacterial flagellum biogenesis</keyword>
<comment type="function">
    <text evidence="4 5">Required for flagellar hook formation. May act as a scaffolding protein.</text>
</comment>
<dbReference type="Gene3D" id="2.60.40.4070">
    <property type="match status" value="1"/>
</dbReference>
<dbReference type="InterPro" id="IPR005648">
    <property type="entry name" value="FlgD"/>
</dbReference>
<keyword evidence="8" id="KW-1185">Reference proteome</keyword>